<comment type="function">
    <text evidence="5 7">Catalyzes the condensation of carbamoyl phosphate and aspartate to form carbamoyl aspartate and inorganic phosphate, the committed step in the de novo pyrimidine nucleotide biosynthesis pathway.</text>
</comment>
<dbReference type="GO" id="GO:0006207">
    <property type="term" value="P:'de novo' pyrimidine nucleobase biosynthetic process"/>
    <property type="evidence" value="ECO:0007669"/>
    <property type="project" value="InterPro"/>
</dbReference>
<dbReference type="FunFam" id="3.40.50.1370:FF:000011">
    <property type="entry name" value="Aspartate carbamoyltransferase"/>
    <property type="match status" value="1"/>
</dbReference>
<organism evidence="10 11">
    <name type="scientific">Granulicatella elegans ATCC 700633</name>
    <dbReference type="NCBI Taxonomy" id="626369"/>
    <lineage>
        <taxon>Bacteria</taxon>
        <taxon>Bacillati</taxon>
        <taxon>Bacillota</taxon>
        <taxon>Bacilli</taxon>
        <taxon>Lactobacillales</taxon>
        <taxon>Carnobacteriaceae</taxon>
        <taxon>Granulicatella</taxon>
    </lineage>
</organism>
<evidence type="ECO:0000313" key="10">
    <source>
        <dbReference type="EMBL" id="EEW93232.1"/>
    </source>
</evidence>
<dbReference type="PRINTS" id="PR00101">
    <property type="entry name" value="ATCASE"/>
</dbReference>
<dbReference type="OrthoDB" id="9774690at2"/>
<dbReference type="NCBIfam" id="NF002032">
    <property type="entry name" value="PRK00856.1"/>
    <property type="match status" value="1"/>
</dbReference>
<evidence type="ECO:0000259" key="9">
    <source>
        <dbReference type="Pfam" id="PF02729"/>
    </source>
</evidence>
<dbReference type="GO" id="GO:0006520">
    <property type="term" value="P:amino acid metabolic process"/>
    <property type="evidence" value="ECO:0007669"/>
    <property type="project" value="InterPro"/>
</dbReference>
<dbReference type="PROSITE" id="PS00097">
    <property type="entry name" value="CARBAMOYLTRANSFERASE"/>
    <property type="match status" value="1"/>
</dbReference>
<dbReference type="eggNOG" id="COG0540">
    <property type="taxonomic scope" value="Bacteria"/>
</dbReference>
<dbReference type="GO" id="GO:0044205">
    <property type="term" value="P:'de novo' UMP biosynthetic process"/>
    <property type="evidence" value="ECO:0007669"/>
    <property type="project" value="UniProtKB-UniRule"/>
</dbReference>
<keyword evidence="11" id="KW-1185">Reference proteome</keyword>
<dbReference type="PRINTS" id="PR00100">
    <property type="entry name" value="AOTCASE"/>
</dbReference>
<gene>
    <name evidence="7" type="primary">pyrB</name>
    <name evidence="10" type="ORF">HMPREF0446_00114</name>
</gene>
<comment type="pathway">
    <text evidence="1 7">Pyrimidine metabolism; UMP biosynthesis via de novo pathway; (S)-dihydroorotate from bicarbonate: step 2/3.</text>
</comment>
<sequence>MKNIVKMGDLTNEEVFQLIHRGLEIKNGKHVESRDDLYVANLFFENSTRTKHSFEIAEHKHKLKVINFEVATSSVNKGETLYDTCKTLEMLGCNLLVIRHSQNAYYEELKNLNIPILNGGDGSGEHPSQCLLDLMTMYEKFGTFENLNIIIAGDIKNSRVAKSNYRMLTRLGAKVRFVCPDIYKDETLGEVVDFDDVIGEVDVCMLLRVQHERHAEKMGLTKEEYHEQYGLTPQRYEKLKETAIVMHPAPVNRDVEIASELVEAPKSVIFEQMKNGMFMRQAMIEKIIKDNQL</sequence>
<evidence type="ECO:0000313" key="11">
    <source>
        <dbReference type="Proteomes" id="UP000002939"/>
    </source>
</evidence>
<dbReference type="Pfam" id="PF02729">
    <property type="entry name" value="OTCace_N"/>
    <property type="match status" value="1"/>
</dbReference>
<comment type="caution">
    <text evidence="10">The sequence shown here is derived from an EMBL/GenBank/DDBJ whole genome shotgun (WGS) entry which is preliminary data.</text>
</comment>
<proteinExistence type="inferred from homology"/>
<feature type="domain" description="Aspartate/ornithine carbamoyltransferase Asp/Orn-binding" evidence="8">
    <location>
        <begin position="146"/>
        <end position="284"/>
    </location>
</feature>
<feature type="binding site" evidence="7">
    <location>
        <position position="50"/>
    </location>
    <ligand>
        <name>carbamoyl phosphate</name>
        <dbReference type="ChEBI" id="CHEBI:58228"/>
    </ligand>
</feature>
<dbReference type="PANTHER" id="PTHR45753">
    <property type="entry name" value="ORNITHINE CARBAMOYLTRANSFERASE, MITOCHONDRIAL"/>
    <property type="match status" value="1"/>
</dbReference>
<dbReference type="Pfam" id="PF00185">
    <property type="entry name" value="OTCace"/>
    <property type="match status" value="1"/>
</dbReference>
<feature type="binding site" evidence="7">
    <location>
        <position position="208"/>
    </location>
    <ligand>
        <name>L-aspartate</name>
        <dbReference type="ChEBI" id="CHEBI:29991"/>
    </ligand>
</feature>
<feature type="binding site" evidence="7">
    <location>
        <position position="126"/>
    </location>
    <ligand>
        <name>carbamoyl phosphate</name>
        <dbReference type="ChEBI" id="CHEBI:58228"/>
    </ligand>
</feature>
<dbReference type="HAMAP" id="MF_00001">
    <property type="entry name" value="Asp_carb_tr"/>
    <property type="match status" value="1"/>
</dbReference>
<feature type="binding site" evidence="7">
    <location>
        <position position="159"/>
    </location>
    <ligand>
        <name>L-aspartate</name>
        <dbReference type="ChEBI" id="CHEBI:29991"/>
    </ligand>
</feature>
<dbReference type="GO" id="GO:0004070">
    <property type="term" value="F:aspartate carbamoyltransferase activity"/>
    <property type="evidence" value="ECO:0007669"/>
    <property type="project" value="UniProtKB-UniRule"/>
</dbReference>
<dbReference type="PANTHER" id="PTHR45753:SF6">
    <property type="entry name" value="ASPARTATE CARBAMOYLTRANSFERASE"/>
    <property type="match status" value="1"/>
</dbReference>
<dbReference type="UniPathway" id="UPA00070">
    <property type="reaction ID" value="UER00116"/>
</dbReference>
<feature type="binding site" evidence="7">
    <location>
        <position position="49"/>
    </location>
    <ligand>
        <name>carbamoyl phosphate</name>
        <dbReference type="ChEBI" id="CHEBI:58228"/>
    </ligand>
</feature>
<feature type="binding site" evidence="7">
    <location>
        <position position="129"/>
    </location>
    <ligand>
        <name>carbamoyl phosphate</name>
        <dbReference type="ChEBI" id="CHEBI:58228"/>
    </ligand>
</feature>
<evidence type="ECO:0000256" key="5">
    <source>
        <dbReference type="ARBA" id="ARBA00043884"/>
    </source>
</evidence>
<protein>
    <recommendedName>
        <fullName evidence="7">Aspartate carbamoyltransferase</fullName>
        <ecNumber evidence="7">2.1.3.2</ecNumber>
    </recommendedName>
    <alternativeName>
        <fullName evidence="7">Aspartate transcarbamylase</fullName>
        <shortName evidence="7">ATCase</shortName>
    </alternativeName>
</protein>
<name>D0BJH9_9LACT</name>
<feature type="binding site" evidence="7">
    <location>
        <position position="99"/>
    </location>
    <ligand>
        <name>carbamoyl phosphate</name>
        <dbReference type="ChEBI" id="CHEBI:58228"/>
    </ligand>
</feature>
<dbReference type="RefSeq" id="WP_006702387.1">
    <property type="nucleotide sequence ID" value="NZ_KI391971.1"/>
</dbReference>
<reference evidence="10" key="2">
    <citation type="submission" date="2011-10" db="EMBL/GenBank/DDBJ databases">
        <title>The Genome Sequence of Granulicatella elegans ATCC 700633.</title>
        <authorList>
            <consortium name="The Broad Institute Genome Sequencing Platform"/>
            <consortium name="The Broad Institute Genome Sequencing Center for Infectious Disease"/>
            <person name="Earl A."/>
            <person name="Ward D."/>
            <person name="Feldgarden M."/>
            <person name="Gevers D."/>
            <person name="Sibley C.D."/>
            <person name="Field T.R."/>
            <person name="Grinwis M."/>
            <person name="Eshaghurshan C.S."/>
            <person name="Surette M.G."/>
            <person name="Young S.K."/>
            <person name="Zeng Q."/>
            <person name="Gargeya S."/>
            <person name="Fitzgerald M."/>
            <person name="Haas B."/>
            <person name="Abouelleil A."/>
            <person name="Alvarado L."/>
            <person name="Arachchi H.M."/>
            <person name="Berlin A."/>
            <person name="Brown A."/>
            <person name="Chapman S.B."/>
            <person name="Chen Z."/>
            <person name="Dunbar C."/>
            <person name="Freedman E."/>
            <person name="Gearin G."/>
            <person name="Goldberg J."/>
            <person name="Griggs A."/>
            <person name="Gujja S."/>
            <person name="Heiman D."/>
            <person name="Howarth C."/>
            <person name="Larson L."/>
            <person name="Lui A."/>
            <person name="MacDonald P.J.P."/>
            <person name="Montmayeur A."/>
            <person name="Murphy C."/>
            <person name="Neiman D."/>
            <person name="Pearson M."/>
            <person name="Priest M."/>
            <person name="Roberts A."/>
            <person name="Saif S."/>
            <person name="Shea T."/>
            <person name="Shenoy N."/>
            <person name="Sisk P."/>
            <person name="Stolte C."/>
            <person name="Sykes S."/>
            <person name="Wortman J."/>
            <person name="Nusbaum C."/>
            <person name="Birren B."/>
        </authorList>
    </citation>
    <scope>NUCLEOTIDE SEQUENCE [LARGE SCALE GENOMIC DNA]</scope>
    <source>
        <strain evidence="10">ATCC 700633</strain>
    </source>
</reference>
<dbReference type="InterPro" id="IPR002082">
    <property type="entry name" value="Asp_carbamoyltransf"/>
</dbReference>
<comment type="similarity">
    <text evidence="2 7">Belongs to the aspartate/ornithine carbamoyltransferase superfamily. ATCase family.</text>
</comment>
<keyword evidence="4 7" id="KW-0665">Pyrimidine biosynthesis</keyword>
<dbReference type="SUPFAM" id="SSF53671">
    <property type="entry name" value="Aspartate/ornithine carbamoyltransferase"/>
    <property type="match status" value="1"/>
</dbReference>
<dbReference type="InterPro" id="IPR006132">
    <property type="entry name" value="Asp/Orn_carbamoyltranf_P-bd"/>
</dbReference>
<dbReference type="EMBL" id="ACRF02000016">
    <property type="protein sequence ID" value="EEW93232.1"/>
    <property type="molecule type" value="Genomic_DNA"/>
</dbReference>
<keyword evidence="3 7" id="KW-0808">Transferase</keyword>
<comment type="catalytic activity">
    <reaction evidence="6 7">
        <text>carbamoyl phosphate + L-aspartate = N-carbamoyl-L-aspartate + phosphate + H(+)</text>
        <dbReference type="Rhea" id="RHEA:20013"/>
        <dbReference type="ChEBI" id="CHEBI:15378"/>
        <dbReference type="ChEBI" id="CHEBI:29991"/>
        <dbReference type="ChEBI" id="CHEBI:32814"/>
        <dbReference type="ChEBI" id="CHEBI:43474"/>
        <dbReference type="ChEBI" id="CHEBI:58228"/>
        <dbReference type="EC" id="2.1.3.2"/>
    </reaction>
</comment>
<feature type="binding site" evidence="7">
    <location>
        <position position="249"/>
    </location>
    <ligand>
        <name>carbamoyl phosphate</name>
        <dbReference type="ChEBI" id="CHEBI:58228"/>
    </ligand>
</feature>
<evidence type="ECO:0000256" key="3">
    <source>
        <dbReference type="ARBA" id="ARBA00022679"/>
    </source>
</evidence>
<feature type="binding site" evidence="7">
    <location>
        <position position="250"/>
    </location>
    <ligand>
        <name>carbamoyl phosphate</name>
        <dbReference type="ChEBI" id="CHEBI:58228"/>
    </ligand>
</feature>
<evidence type="ECO:0000256" key="6">
    <source>
        <dbReference type="ARBA" id="ARBA00048859"/>
    </source>
</evidence>
<dbReference type="AlphaFoldDB" id="D0BJH9"/>
<dbReference type="InterPro" id="IPR006130">
    <property type="entry name" value="Asp/Orn_carbamoylTrfase"/>
</dbReference>
<dbReference type="NCBIfam" id="TIGR00670">
    <property type="entry name" value="asp_carb_tr"/>
    <property type="match status" value="1"/>
</dbReference>
<accession>D0BJH9</accession>
<feature type="domain" description="Aspartate/ornithine carbamoyltransferase carbamoyl-P binding" evidence="9">
    <location>
        <begin position="2"/>
        <end position="139"/>
    </location>
</feature>
<feature type="binding site" evidence="7">
    <location>
        <position position="77"/>
    </location>
    <ligand>
        <name>L-aspartate</name>
        <dbReference type="ChEBI" id="CHEBI:29991"/>
    </ligand>
</feature>
<dbReference type="Gene3D" id="3.40.50.1370">
    <property type="entry name" value="Aspartate/ornithine carbamoyltransferase"/>
    <property type="match status" value="2"/>
</dbReference>
<dbReference type="InterPro" id="IPR036901">
    <property type="entry name" value="Asp/Orn_carbamoylTrfase_sf"/>
</dbReference>
<dbReference type="HOGENOM" id="CLU_043846_2_1_9"/>
<evidence type="ECO:0000256" key="2">
    <source>
        <dbReference type="ARBA" id="ARBA00008896"/>
    </source>
</evidence>
<dbReference type="Proteomes" id="UP000002939">
    <property type="component" value="Unassembled WGS sequence"/>
</dbReference>
<evidence type="ECO:0000256" key="1">
    <source>
        <dbReference type="ARBA" id="ARBA00004852"/>
    </source>
</evidence>
<dbReference type="EC" id="2.1.3.2" evidence="7"/>
<comment type="subunit">
    <text evidence="7">Heterododecamer (2C3:3R2) of six catalytic PyrB chains organized as two trimers (C3), and six regulatory PyrI chains organized as three dimers (R2).</text>
</comment>
<evidence type="ECO:0000256" key="4">
    <source>
        <dbReference type="ARBA" id="ARBA00022975"/>
    </source>
</evidence>
<evidence type="ECO:0000259" key="8">
    <source>
        <dbReference type="Pfam" id="PF00185"/>
    </source>
</evidence>
<dbReference type="GO" id="GO:0005829">
    <property type="term" value="C:cytosol"/>
    <property type="evidence" value="ECO:0007669"/>
    <property type="project" value="TreeGrafter"/>
</dbReference>
<dbReference type="InterPro" id="IPR006131">
    <property type="entry name" value="Asp_carbamoyltransf_Asp/Orn-bd"/>
</dbReference>
<dbReference type="GO" id="GO:0016597">
    <property type="term" value="F:amino acid binding"/>
    <property type="evidence" value="ECO:0007669"/>
    <property type="project" value="InterPro"/>
</dbReference>
<dbReference type="STRING" id="626369.HMPREF0446_00114"/>
<reference evidence="10" key="1">
    <citation type="submission" date="2009-09" db="EMBL/GenBank/DDBJ databases">
        <authorList>
            <consortium name="The Broad Institute Genome Sequencing Platform"/>
            <person name="Ward D."/>
            <person name="Feldgarden M."/>
            <person name="Earl A."/>
            <person name="Young S.K."/>
            <person name="Zeng Q."/>
            <person name="Koehrsen M."/>
            <person name="Alvarado L."/>
            <person name="Berlin A."/>
            <person name="Bochicchio J."/>
            <person name="Borenstein D."/>
            <person name="Chapman S.B."/>
            <person name="Chen Z."/>
            <person name="Engels R."/>
            <person name="Freedman E."/>
            <person name="Gellesch M."/>
            <person name="Goldberg J."/>
            <person name="Griggs A."/>
            <person name="Gujja S."/>
            <person name="Heilman E."/>
            <person name="Heiman D."/>
            <person name="Hepburn T."/>
            <person name="Howarth C."/>
            <person name="Jen D."/>
            <person name="Larson L."/>
            <person name="Lewis B."/>
            <person name="Mehta T."/>
            <person name="Park D."/>
            <person name="Pearson M."/>
            <person name="Roberts A."/>
            <person name="Saif S."/>
            <person name="Shea T."/>
            <person name="Shenoy N."/>
            <person name="Sisk P."/>
            <person name="Stolte C."/>
            <person name="Sykes S."/>
            <person name="Thomson T."/>
            <person name="Walk T."/>
            <person name="White J."/>
            <person name="Yandava C."/>
            <person name="Sibley C.D."/>
            <person name="Field T.R."/>
            <person name="Grinwis M."/>
            <person name="Eshaghurshan C.S."/>
            <person name="Surette M.G."/>
            <person name="Haas B."/>
            <person name="Nusbaum C."/>
            <person name="Birren B."/>
        </authorList>
    </citation>
    <scope>NUCLEOTIDE SEQUENCE [LARGE SCALE GENOMIC DNA]</scope>
    <source>
        <strain evidence="10">ATCC 700633</strain>
    </source>
</reference>
<evidence type="ECO:0000256" key="7">
    <source>
        <dbReference type="HAMAP-Rule" id="MF_00001"/>
    </source>
</evidence>